<organism evidence="3 4">
    <name type="scientific">Puccinia sorghi</name>
    <dbReference type="NCBI Taxonomy" id="27349"/>
    <lineage>
        <taxon>Eukaryota</taxon>
        <taxon>Fungi</taxon>
        <taxon>Dikarya</taxon>
        <taxon>Basidiomycota</taxon>
        <taxon>Pucciniomycotina</taxon>
        <taxon>Pucciniomycetes</taxon>
        <taxon>Pucciniales</taxon>
        <taxon>Pucciniaceae</taxon>
        <taxon>Puccinia</taxon>
    </lineage>
</organism>
<protein>
    <recommendedName>
        <fullName evidence="2">Tet-like 2OG-Fe(II) oxygenase domain-containing protein</fullName>
    </recommendedName>
</protein>
<evidence type="ECO:0000313" key="3">
    <source>
        <dbReference type="EMBL" id="KNZ49258.1"/>
    </source>
</evidence>
<feature type="domain" description="Tet-like 2OG-Fe(II) oxygenase" evidence="2">
    <location>
        <begin position="101"/>
        <end position="244"/>
    </location>
</feature>
<evidence type="ECO:0000313" key="4">
    <source>
        <dbReference type="Proteomes" id="UP000037035"/>
    </source>
</evidence>
<evidence type="ECO:0000259" key="2">
    <source>
        <dbReference type="Pfam" id="PF20515"/>
    </source>
</evidence>
<evidence type="ECO:0000256" key="1">
    <source>
        <dbReference type="SAM" id="MobiDB-lite"/>
    </source>
</evidence>
<reference evidence="3 4" key="1">
    <citation type="submission" date="2015-08" db="EMBL/GenBank/DDBJ databases">
        <title>Next Generation Sequencing and Analysis of the Genome of Puccinia sorghi L Schw, the Causal Agent of Maize Common Rust.</title>
        <authorList>
            <person name="Rochi L."/>
            <person name="Burguener G."/>
            <person name="Darino M."/>
            <person name="Turjanski A."/>
            <person name="Kreff E."/>
            <person name="Dieguez M.J."/>
            <person name="Sacco F."/>
        </authorList>
    </citation>
    <scope>NUCLEOTIDE SEQUENCE [LARGE SCALE GENOMIC DNA]</scope>
    <source>
        <strain evidence="3 4">RO10H11247</strain>
    </source>
</reference>
<gene>
    <name evidence="3" type="ORF">VP01_5115g1</name>
</gene>
<dbReference type="VEuPathDB" id="FungiDB:VP01_5115g1"/>
<comment type="caution">
    <text evidence="3">The sequence shown here is derived from an EMBL/GenBank/DDBJ whole genome shotgun (WGS) entry which is preliminary data.</text>
</comment>
<feature type="non-terminal residue" evidence="3">
    <location>
        <position position="1"/>
    </location>
</feature>
<sequence>ASDLSNQANQKENSPHMSSEEEGGEGANLNLSGVAHLPVHISNPEPNAMNQFFKNFITFQIWILLSKPNTNISAKITLLTLPIKIKISQMGHNIWGRCIVSKDPERYHQLQNLLTEQNTFIGKQFYSISVPLFDEVKQKHNALNEPGLEPNFKEDPNGCTCHLSFTISSLANLNHKDYDSSPFTFFMWIPIKQTMGNLVEDSLEVQGGEFVFPYYSCGINLSGFNFIVEFSWKATEYSQLNLPSHTLSKFLHTCVGLSCQLTENTQAALEKIKNKFYENDPTKSNLLEL</sequence>
<dbReference type="OrthoDB" id="2496844at2759"/>
<dbReference type="InterPro" id="IPR046798">
    <property type="entry name" value="2OG-FeII_Oxy_6"/>
</dbReference>
<dbReference type="AlphaFoldDB" id="A0A0L6UL47"/>
<name>A0A0L6UL47_9BASI</name>
<accession>A0A0L6UL47</accession>
<feature type="compositionally biased region" description="Polar residues" evidence="1">
    <location>
        <begin position="1"/>
        <end position="17"/>
    </location>
</feature>
<dbReference type="Pfam" id="PF20515">
    <property type="entry name" value="2OG-FeII_Oxy_6"/>
    <property type="match status" value="1"/>
</dbReference>
<dbReference type="Proteomes" id="UP000037035">
    <property type="component" value="Unassembled WGS sequence"/>
</dbReference>
<proteinExistence type="predicted"/>
<feature type="region of interest" description="Disordered" evidence="1">
    <location>
        <begin position="1"/>
        <end position="27"/>
    </location>
</feature>
<dbReference type="EMBL" id="LAVV01010293">
    <property type="protein sequence ID" value="KNZ49258.1"/>
    <property type="molecule type" value="Genomic_DNA"/>
</dbReference>
<keyword evidence="4" id="KW-1185">Reference proteome</keyword>